<dbReference type="AlphaFoldDB" id="A0A9N7TL71"/>
<name>A0A9N7TL71_PLEPL</name>
<dbReference type="Proteomes" id="UP001153269">
    <property type="component" value="Unassembled WGS sequence"/>
</dbReference>
<gene>
    <name evidence="2" type="ORF">PLEPLA_LOCUS2634</name>
</gene>
<accession>A0A9N7TL71</accession>
<evidence type="ECO:0000313" key="3">
    <source>
        <dbReference type="Proteomes" id="UP001153269"/>
    </source>
</evidence>
<reference evidence="2" key="1">
    <citation type="submission" date="2020-03" db="EMBL/GenBank/DDBJ databases">
        <authorList>
            <person name="Weist P."/>
        </authorList>
    </citation>
    <scope>NUCLEOTIDE SEQUENCE</scope>
</reference>
<sequence length="197" mass="21384">MTKSILTFVDILGRTLAHIVLRRTSSCGAHRPAAHIILLRTSSSCGAYHHHRIVVRRTSSWGAHWRTWFCGAHSPVALHPAAHIIVLHTSSCSAHRHLPAAPRTAAHLIVQLTSCGAHHHLTSSCGRRTSSCGISSSPHTIERRTSFCGAHPCAAQAMFCSGINELTAYSHTRKYNTWETKPPAPAEPGEPLLSPPP</sequence>
<feature type="compositionally biased region" description="Pro residues" evidence="1">
    <location>
        <begin position="182"/>
        <end position="197"/>
    </location>
</feature>
<comment type="caution">
    <text evidence="2">The sequence shown here is derived from an EMBL/GenBank/DDBJ whole genome shotgun (WGS) entry which is preliminary data.</text>
</comment>
<evidence type="ECO:0000256" key="1">
    <source>
        <dbReference type="SAM" id="MobiDB-lite"/>
    </source>
</evidence>
<proteinExistence type="predicted"/>
<organism evidence="2 3">
    <name type="scientific">Pleuronectes platessa</name>
    <name type="common">European plaice</name>
    <dbReference type="NCBI Taxonomy" id="8262"/>
    <lineage>
        <taxon>Eukaryota</taxon>
        <taxon>Metazoa</taxon>
        <taxon>Chordata</taxon>
        <taxon>Craniata</taxon>
        <taxon>Vertebrata</taxon>
        <taxon>Euteleostomi</taxon>
        <taxon>Actinopterygii</taxon>
        <taxon>Neopterygii</taxon>
        <taxon>Teleostei</taxon>
        <taxon>Neoteleostei</taxon>
        <taxon>Acanthomorphata</taxon>
        <taxon>Carangaria</taxon>
        <taxon>Pleuronectiformes</taxon>
        <taxon>Pleuronectoidei</taxon>
        <taxon>Pleuronectidae</taxon>
        <taxon>Pleuronectes</taxon>
    </lineage>
</organism>
<keyword evidence="3" id="KW-1185">Reference proteome</keyword>
<protein>
    <submittedName>
        <fullName evidence="2">Uncharacterized protein</fullName>
    </submittedName>
</protein>
<dbReference type="EMBL" id="CADEAL010000130">
    <property type="protein sequence ID" value="CAB1414921.1"/>
    <property type="molecule type" value="Genomic_DNA"/>
</dbReference>
<evidence type="ECO:0000313" key="2">
    <source>
        <dbReference type="EMBL" id="CAB1414921.1"/>
    </source>
</evidence>
<feature type="region of interest" description="Disordered" evidence="1">
    <location>
        <begin position="178"/>
        <end position="197"/>
    </location>
</feature>